<dbReference type="RefSeq" id="WP_320554623.1">
    <property type="nucleotide sequence ID" value="NZ_JAXDAE010000002.1"/>
</dbReference>
<feature type="transmembrane region" description="Helical" evidence="1">
    <location>
        <begin position="92"/>
        <end position="112"/>
    </location>
</feature>
<proteinExistence type="predicted"/>
<feature type="transmembrane region" description="Helical" evidence="1">
    <location>
        <begin position="5"/>
        <end position="23"/>
    </location>
</feature>
<dbReference type="PANTHER" id="PTHR28008:SF1">
    <property type="entry name" value="DOMAIN PROTEIN, PUTATIVE (AFU_ORTHOLOGUE AFUA_3G10980)-RELATED"/>
    <property type="match status" value="1"/>
</dbReference>
<keyword evidence="4" id="KW-1185">Reference proteome</keyword>
<gene>
    <name evidence="3" type="ORF">SNF14_02765</name>
</gene>
<evidence type="ECO:0000313" key="4">
    <source>
        <dbReference type="Proteomes" id="UP001285855"/>
    </source>
</evidence>
<dbReference type="EMBL" id="JAXDAE010000002">
    <property type="protein sequence ID" value="MDY2586248.1"/>
    <property type="molecule type" value="Genomic_DNA"/>
</dbReference>
<keyword evidence="1" id="KW-0812">Transmembrane</keyword>
<keyword evidence="1" id="KW-1133">Transmembrane helix</keyword>
<keyword evidence="1" id="KW-0472">Membrane</keyword>
<comment type="caution">
    <text evidence="3">The sequence shown here is derived from an EMBL/GenBank/DDBJ whole genome shotgun (WGS) entry which is preliminary data.</text>
</comment>
<dbReference type="PANTHER" id="PTHR28008">
    <property type="entry name" value="DOMAIN PROTEIN, PUTATIVE (AFU_ORTHOLOGUE AFUA_3G10980)-RELATED"/>
    <property type="match status" value="1"/>
</dbReference>
<reference evidence="3 4" key="1">
    <citation type="submission" date="2023-11" db="EMBL/GenBank/DDBJ databases">
        <title>Winogradskyella pelagius sp. nov., isolated from coastal sediment.</title>
        <authorList>
            <person name="Li F."/>
        </authorList>
    </citation>
    <scope>NUCLEOTIDE SEQUENCE [LARGE SCALE GENOMIC DNA]</scope>
    <source>
        <strain evidence="3 4">KCTC 23502</strain>
    </source>
</reference>
<organism evidence="3 4">
    <name type="scientific">Winogradskyella aquimaris</name>
    <dbReference type="NCBI Taxonomy" id="864074"/>
    <lineage>
        <taxon>Bacteria</taxon>
        <taxon>Pseudomonadati</taxon>
        <taxon>Bacteroidota</taxon>
        <taxon>Flavobacteriia</taxon>
        <taxon>Flavobacteriales</taxon>
        <taxon>Flavobacteriaceae</taxon>
        <taxon>Winogradskyella</taxon>
    </lineage>
</organism>
<evidence type="ECO:0000256" key="1">
    <source>
        <dbReference type="SAM" id="Phobius"/>
    </source>
</evidence>
<protein>
    <submittedName>
        <fullName evidence="3">VanZ family protein</fullName>
    </submittedName>
</protein>
<sequence>MVKRLLLVIAIIYTVILIVTSLIDLDGVPNLGSSFDDKIYHFLAYIALAFLWLTYFRYFGKTKPSFKVFIVVLMFAIFLELIQHQINPNRTFDVIDLLANCIGVVVGTLIAIKQSILKLK</sequence>
<dbReference type="Proteomes" id="UP001285855">
    <property type="component" value="Unassembled WGS sequence"/>
</dbReference>
<feature type="domain" description="VanZ-like" evidence="2">
    <location>
        <begin position="38"/>
        <end position="112"/>
    </location>
</feature>
<feature type="transmembrane region" description="Helical" evidence="1">
    <location>
        <begin position="39"/>
        <end position="56"/>
    </location>
</feature>
<evidence type="ECO:0000259" key="2">
    <source>
        <dbReference type="Pfam" id="PF04892"/>
    </source>
</evidence>
<feature type="transmembrane region" description="Helical" evidence="1">
    <location>
        <begin position="68"/>
        <end position="86"/>
    </location>
</feature>
<dbReference type="Pfam" id="PF04892">
    <property type="entry name" value="VanZ"/>
    <property type="match status" value="1"/>
</dbReference>
<dbReference type="InterPro" id="IPR006976">
    <property type="entry name" value="VanZ-like"/>
</dbReference>
<name>A0ABU5EL41_9FLAO</name>
<evidence type="ECO:0000313" key="3">
    <source>
        <dbReference type="EMBL" id="MDY2586248.1"/>
    </source>
</evidence>
<dbReference type="NCBIfam" id="NF037970">
    <property type="entry name" value="vanZ_1"/>
    <property type="match status" value="1"/>
</dbReference>
<accession>A0ABU5EL41</accession>